<evidence type="ECO:0000313" key="3">
    <source>
        <dbReference type="Proteomes" id="UP000799436"/>
    </source>
</evidence>
<dbReference type="Proteomes" id="UP000799436">
    <property type="component" value="Unassembled WGS sequence"/>
</dbReference>
<dbReference type="EMBL" id="ML995814">
    <property type="protein sequence ID" value="KAF2772672.1"/>
    <property type="molecule type" value="Genomic_DNA"/>
</dbReference>
<dbReference type="InterPro" id="IPR011990">
    <property type="entry name" value="TPR-like_helical_dom_sf"/>
</dbReference>
<feature type="non-terminal residue" evidence="2">
    <location>
        <position position="1"/>
    </location>
</feature>
<feature type="coiled-coil region" evidence="1">
    <location>
        <begin position="341"/>
        <end position="368"/>
    </location>
</feature>
<dbReference type="AlphaFoldDB" id="A0A6G1LJC8"/>
<protein>
    <submittedName>
        <fullName evidence="2">Uncharacterized protein</fullName>
    </submittedName>
</protein>
<name>A0A6G1LJC8_9PEZI</name>
<sequence length="535" mass="58733">GAPLVELEALFQKALQRFPGTFNAYHLSHNAIVADREQIVNIKGISMVLLQGILTARLMHGDSKNAYLALDTAMRLLPAQTPPRFITLFLDERPVVESYTVFAMACRAGMKLPYETVRRFLAALRLKSSLSSPQQHMQALRQMLSCVYMYLGSSDYISRNVISELLIAMTQILRLKGTAALEMKEKKALVTDIMALIRKALAISARFGVSPSISTFNSIIVNLAGFGQTKSVIALALKDAQALGLQANEVTRRSVLIAAGRLNDKDLVARSWNDLVSERLLSGQKIEPTDYHLLVTAAKASGAIEFAEQACESMASHGIWEEAREGVLNHLRTEVVKEKEHEEAALDIGDLRRQFEDLRADLDVMAERSKDKLVAQDFSHQDLPLTLAPIPKDIDLPEAEVRRLYDEVTTDPTLPPQPPPAQALSPAVSPTGIPYGRLRYENWTNINYLLALAEKTDAIYSAAVDKAISEGVPAPSRERALAASDLAVQDVGLSTVHAGGAKKDERLGKGETERRRKEILKLRGIVMASAPAPEG</sequence>
<keyword evidence="1" id="KW-0175">Coiled coil</keyword>
<dbReference type="Gene3D" id="1.25.40.10">
    <property type="entry name" value="Tetratricopeptide repeat domain"/>
    <property type="match status" value="1"/>
</dbReference>
<keyword evidence="3" id="KW-1185">Reference proteome</keyword>
<gene>
    <name evidence="2" type="ORF">EJ03DRAFT_266525</name>
</gene>
<accession>A0A6G1LJC8</accession>
<evidence type="ECO:0000256" key="1">
    <source>
        <dbReference type="SAM" id="Coils"/>
    </source>
</evidence>
<dbReference type="OrthoDB" id="185373at2759"/>
<proteinExistence type="predicted"/>
<evidence type="ECO:0000313" key="2">
    <source>
        <dbReference type="EMBL" id="KAF2772672.1"/>
    </source>
</evidence>
<reference evidence="2" key="1">
    <citation type="journal article" date="2020" name="Stud. Mycol.">
        <title>101 Dothideomycetes genomes: a test case for predicting lifestyles and emergence of pathogens.</title>
        <authorList>
            <person name="Haridas S."/>
            <person name="Albert R."/>
            <person name="Binder M."/>
            <person name="Bloem J."/>
            <person name="Labutti K."/>
            <person name="Salamov A."/>
            <person name="Andreopoulos B."/>
            <person name="Baker S."/>
            <person name="Barry K."/>
            <person name="Bills G."/>
            <person name="Bluhm B."/>
            <person name="Cannon C."/>
            <person name="Castanera R."/>
            <person name="Culley D."/>
            <person name="Daum C."/>
            <person name="Ezra D."/>
            <person name="Gonzalez J."/>
            <person name="Henrissat B."/>
            <person name="Kuo A."/>
            <person name="Liang C."/>
            <person name="Lipzen A."/>
            <person name="Lutzoni F."/>
            <person name="Magnuson J."/>
            <person name="Mondo S."/>
            <person name="Nolan M."/>
            <person name="Ohm R."/>
            <person name="Pangilinan J."/>
            <person name="Park H.-J."/>
            <person name="Ramirez L."/>
            <person name="Alfaro M."/>
            <person name="Sun H."/>
            <person name="Tritt A."/>
            <person name="Yoshinaga Y."/>
            <person name="Zwiers L.-H."/>
            <person name="Turgeon B."/>
            <person name="Goodwin S."/>
            <person name="Spatafora J."/>
            <person name="Crous P."/>
            <person name="Grigoriev I."/>
        </authorList>
    </citation>
    <scope>NUCLEOTIDE SEQUENCE</scope>
    <source>
        <strain evidence="2">CBS 116005</strain>
    </source>
</reference>
<organism evidence="2 3">
    <name type="scientific">Teratosphaeria nubilosa</name>
    <dbReference type="NCBI Taxonomy" id="161662"/>
    <lineage>
        <taxon>Eukaryota</taxon>
        <taxon>Fungi</taxon>
        <taxon>Dikarya</taxon>
        <taxon>Ascomycota</taxon>
        <taxon>Pezizomycotina</taxon>
        <taxon>Dothideomycetes</taxon>
        <taxon>Dothideomycetidae</taxon>
        <taxon>Mycosphaerellales</taxon>
        <taxon>Teratosphaeriaceae</taxon>
        <taxon>Teratosphaeria</taxon>
    </lineage>
</organism>